<dbReference type="EMBL" id="FOZS01000002">
    <property type="protein sequence ID" value="SFS69383.1"/>
    <property type="molecule type" value="Genomic_DNA"/>
</dbReference>
<sequence>MSNPRSRRRVLAGSALLGAASITGGVPRNGRAESDTSAPNQPDEPDSTSPSSGRSRSLELQDLDDLESFVDETMRRTLEEHDVVGASVAVVHDDEIVLAEGYGDASIDGPAVDAAETRFRVGSVSKPIVWTAVMQLIEAGQIDPDEDVRTYLESVPLPETEWEPITMAHLATHTAGFEQRYAGTWVRDPDDVRSLPTVLSEEQPDRVRPPGSIVSYSNYGAALAAQVVADVTGTPFERYVRENVFDPLEMDTATFEQPVPDESGTTVATGYTTLTGTPTESPGLNFELAPAGSMSATTTEMAQFVRAHLNGGVVDGDRILEDETVAEMHERWFTHHERLDGLSFGLLERSRGIGGNASDDGESTTGESADDDDSTGGRSAGNASTGGESRLLEHDGQIPGSFHSRLLLAPEHDLGLFLSYNTDSAANASTTFIDAFLEEYLPLEESADAAVPGPDGRPERADELEGSYRGVSTSESEPAKLWSVAQAGSIDVSIADDGALVTELGGETRWIEREPLLFRAEDGDDFLAFGEDGGEIRYLFLGFQAFERRSWHESMSVHAGVAGATTLGMVSGAVGWPLARGWRWLRSDGESGATSHADPDAAIETDSDDPRPSNADSSSVAESVGRTEASGASGGKTRQARQEAGSSRGSERTTQSSSLTDPRRWGRWTAGGAIACLFGFVFGVVGLLLVYPYTLLSDPPLAFEALFALPLLGIAGTAVSAFYAITAWREGYWSRRSRIHYTLVVCAMAGFCWLLYYWNFVRLPV</sequence>
<evidence type="ECO:0000256" key="2">
    <source>
        <dbReference type="SAM" id="Phobius"/>
    </source>
</evidence>
<feature type="domain" description="Beta-lactamase-related" evidence="3">
    <location>
        <begin position="70"/>
        <end position="424"/>
    </location>
</feature>
<feature type="transmembrane region" description="Helical" evidence="2">
    <location>
        <begin position="668"/>
        <end position="693"/>
    </location>
</feature>
<feature type="compositionally biased region" description="Polar residues" evidence="1">
    <location>
        <begin position="644"/>
        <end position="660"/>
    </location>
</feature>
<feature type="transmembrane region" description="Helical" evidence="2">
    <location>
        <begin position="705"/>
        <end position="727"/>
    </location>
</feature>
<accession>A0A1I6RXG3</accession>
<evidence type="ECO:0000259" key="3">
    <source>
        <dbReference type="Pfam" id="PF00144"/>
    </source>
</evidence>
<dbReference type="SUPFAM" id="SSF56601">
    <property type="entry name" value="beta-lactamase/transpeptidase-like"/>
    <property type="match status" value="1"/>
</dbReference>
<name>A0A1I6RXG3_9EURY</name>
<dbReference type="PROSITE" id="PS51318">
    <property type="entry name" value="TAT"/>
    <property type="match status" value="1"/>
</dbReference>
<feature type="region of interest" description="Disordered" evidence="1">
    <location>
        <begin position="589"/>
        <end position="662"/>
    </location>
</feature>
<dbReference type="OrthoDB" id="111095at2157"/>
<evidence type="ECO:0000313" key="5">
    <source>
        <dbReference type="Proteomes" id="UP000199199"/>
    </source>
</evidence>
<keyword evidence="2" id="KW-0812">Transmembrane</keyword>
<dbReference type="InterPro" id="IPR050491">
    <property type="entry name" value="AmpC-like"/>
</dbReference>
<dbReference type="InterPro" id="IPR001466">
    <property type="entry name" value="Beta-lactam-related"/>
</dbReference>
<proteinExistence type="predicted"/>
<keyword evidence="2" id="KW-0472">Membrane</keyword>
<protein>
    <submittedName>
        <fullName evidence="4">CubicO group peptidase, beta-lactamase class C family</fullName>
    </submittedName>
</protein>
<feature type="transmembrane region" description="Helical" evidence="2">
    <location>
        <begin position="739"/>
        <end position="758"/>
    </location>
</feature>
<dbReference type="Pfam" id="PF00144">
    <property type="entry name" value="Beta-lactamase"/>
    <property type="match status" value="1"/>
</dbReference>
<feature type="region of interest" description="Disordered" evidence="1">
    <location>
        <begin position="353"/>
        <end position="396"/>
    </location>
</feature>
<evidence type="ECO:0000256" key="1">
    <source>
        <dbReference type="SAM" id="MobiDB-lite"/>
    </source>
</evidence>
<organism evidence="4 5">
    <name type="scientific">Halostagnicola kamekurae</name>
    <dbReference type="NCBI Taxonomy" id="619731"/>
    <lineage>
        <taxon>Archaea</taxon>
        <taxon>Methanobacteriati</taxon>
        <taxon>Methanobacteriota</taxon>
        <taxon>Stenosarchaea group</taxon>
        <taxon>Halobacteria</taxon>
        <taxon>Halobacteriales</taxon>
        <taxon>Natrialbaceae</taxon>
        <taxon>Halostagnicola</taxon>
    </lineage>
</organism>
<dbReference type="InterPro" id="IPR006311">
    <property type="entry name" value="TAT_signal"/>
</dbReference>
<reference evidence="5" key="1">
    <citation type="submission" date="2016-10" db="EMBL/GenBank/DDBJ databases">
        <authorList>
            <person name="Varghese N."/>
            <person name="Submissions S."/>
        </authorList>
    </citation>
    <scope>NUCLEOTIDE SEQUENCE [LARGE SCALE GENOMIC DNA]</scope>
    <source>
        <strain evidence="5">DSM 22427</strain>
    </source>
</reference>
<dbReference type="AlphaFoldDB" id="A0A1I6RXG3"/>
<dbReference type="InterPro" id="IPR012338">
    <property type="entry name" value="Beta-lactam/transpept-like"/>
</dbReference>
<feature type="region of interest" description="Disordered" evidence="1">
    <location>
        <begin position="21"/>
        <end position="64"/>
    </location>
</feature>
<dbReference type="Proteomes" id="UP000199199">
    <property type="component" value="Unassembled WGS sequence"/>
</dbReference>
<dbReference type="Gene3D" id="3.40.710.10">
    <property type="entry name" value="DD-peptidase/beta-lactamase superfamily"/>
    <property type="match status" value="1"/>
</dbReference>
<keyword evidence="2" id="KW-1133">Transmembrane helix</keyword>
<keyword evidence="5" id="KW-1185">Reference proteome</keyword>
<evidence type="ECO:0000313" key="4">
    <source>
        <dbReference type="EMBL" id="SFS69383.1"/>
    </source>
</evidence>
<dbReference type="PANTHER" id="PTHR46825:SF9">
    <property type="entry name" value="BETA-LACTAMASE-RELATED DOMAIN-CONTAINING PROTEIN"/>
    <property type="match status" value="1"/>
</dbReference>
<gene>
    <name evidence="4" type="ORF">SAMN04488556_2297</name>
</gene>
<dbReference type="PANTHER" id="PTHR46825">
    <property type="entry name" value="D-ALANYL-D-ALANINE-CARBOXYPEPTIDASE/ENDOPEPTIDASE AMPH"/>
    <property type="match status" value="1"/>
</dbReference>
<feature type="compositionally biased region" description="Low complexity" evidence="1">
    <location>
        <begin position="47"/>
        <end position="60"/>
    </location>
</feature>
<feature type="transmembrane region" description="Helical" evidence="2">
    <location>
        <begin position="557"/>
        <end position="579"/>
    </location>
</feature>